<dbReference type="EMBL" id="CP058909">
    <property type="protein sequence ID" value="QLH82075.1"/>
    <property type="molecule type" value="Genomic_DNA"/>
</dbReference>
<accession>A0A7D5TCH9</accession>
<evidence type="ECO:0000313" key="1">
    <source>
        <dbReference type="EMBL" id="QLH82075.1"/>
    </source>
</evidence>
<dbReference type="RefSeq" id="WP_179922543.1">
    <property type="nucleotide sequence ID" value="NZ_CP058909.1"/>
</dbReference>
<dbReference type="Proteomes" id="UP000509346">
    <property type="component" value="Chromosome"/>
</dbReference>
<keyword evidence="2" id="KW-1185">Reference proteome</keyword>
<evidence type="ECO:0000313" key="2">
    <source>
        <dbReference type="Proteomes" id="UP000509346"/>
    </source>
</evidence>
<protein>
    <submittedName>
        <fullName evidence="1">Uncharacterized protein</fullName>
    </submittedName>
</protein>
<organism evidence="1 2">
    <name type="scientific">Halosimplex pelagicum</name>
    <dbReference type="NCBI Taxonomy" id="869886"/>
    <lineage>
        <taxon>Archaea</taxon>
        <taxon>Methanobacteriati</taxon>
        <taxon>Methanobacteriota</taxon>
        <taxon>Stenosarchaea group</taxon>
        <taxon>Halobacteria</taxon>
        <taxon>Halobacteriales</taxon>
        <taxon>Haloarculaceae</taxon>
        <taxon>Halosimplex</taxon>
    </lineage>
</organism>
<sequence length="136" mass="15346">MVNQEFSTNQSSFLLSEKQRENLIYQSNQGGPIIKKRNKLPELVTRLAEDVILYEDSMLLPPGADENIWNDLSNRLPDNEDYLNNHQAQKTSYELGFTMGAALSMLIPEGQNHKRNLICGLLDGSLGKLALVNRQT</sequence>
<dbReference type="KEGG" id="hpel:HZS54_10870"/>
<name>A0A7D5TCH9_9EURY</name>
<dbReference type="GeneID" id="56083097"/>
<proteinExistence type="predicted"/>
<reference evidence="1 2" key="1">
    <citation type="submission" date="2020-07" db="EMBL/GenBank/DDBJ databases">
        <title>Halosimplex litoreum sp. nov. and Halosimplex rubrum sp. nov., isolated from different salt environments.</title>
        <authorList>
            <person name="Cui H."/>
        </authorList>
    </citation>
    <scope>NUCLEOTIDE SEQUENCE [LARGE SCALE GENOMIC DNA]</scope>
    <source>
        <strain evidence="1 2">R2</strain>
    </source>
</reference>
<dbReference type="AlphaFoldDB" id="A0A7D5TCH9"/>
<gene>
    <name evidence="1" type="ORF">HZS54_10870</name>
</gene>